<protein>
    <submittedName>
        <fullName evidence="3">Uncharacterized protein</fullName>
    </submittedName>
</protein>
<evidence type="ECO:0000313" key="3">
    <source>
        <dbReference type="EMBL" id="MPC51170.1"/>
    </source>
</evidence>
<proteinExistence type="predicted"/>
<keyword evidence="2" id="KW-0472">Membrane</keyword>
<evidence type="ECO:0000313" key="4">
    <source>
        <dbReference type="Proteomes" id="UP000324222"/>
    </source>
</evidence>
<feature type="region of interest" description="Disordered" evidence="1">
    <location>
        <begin position="196"/>
        <end position="218"/>
    </location>
</feature>
<keyword evidence="4" id="KW-1185">Reference proteome</keyword>
<keyword evidence="2" id="KW-1133">Transmembrane helix</keyword>
<reference evidence="3 4" key="1">
    <citation type="submission" date="2019-05" db="EMBL/GenBank/DDBJ databases">
        <title>Another draft genome of Portunus trituberculatus and its Hox gene families provides insights of decapod evolution.</title>
        <authorList>
            <person name="Jeong J.-H."/>
            <person name="Song I."/>
            <person name="Kim S."/>
            <person name="Choi T."/>
            <person name="Kim D."/>
            <person name="Ryu S."/>
            <person name="Kim W."/>
        </authorList>
    </citation>
    <scope>NUCLEOTIDE SEQUENCE [LARGE SCALE GENOMIC DNA]</scope>
    <source>
        <tissue evidence="3">Muscle</tissue>
    </source>
</reference>
<sequence>MVKASARKLLNAFISLGSAHRELLYRQKDGTGATSYASLVARSSAESVGPKTSATSNSLVGGGSAVRLANRFALLSDDSAESSERCDGNPPALTKVTLVVDVHALPASPKHSKGLIKWDRGSAESIDLAQPKQPKISPGAHDRKSFRDRSTMVAPMVSVQPSETPSVSDRASCEDGLSMELSNDIITAVPCGSTVAKSAVQPDPHPQVTGRNGDNSHHSLVGREAAVHRPSTSQLPVSSHRLIISSQLSSSFYNGTVEAFAPRGRNSELYSRSSLQPVSLNKRLCLVIVLILVLLAIVLFLELLSLNRVTTVAQLS</sequence>
<gene>
    <name evidence="3" type="ORF">E2C01_045009</name>
</gene>
<evidence type="ECO:0000256" key="2">
    <source>
        <dbReference type="SAM" id="Phobius"/>
    </source>
</evidence>
<comment type="caution">
    <text evidence="3">The sequence shown here is derived from an EMBL/GenBank/DDBJ whole genome shotgun (WGS) entry which is preliminary data.</text>
</comment>
<organism evidence="3 4">
    <name type="scientific">Portunus trituberculatus</name>
    <name type="common">Swimming crab</name>
    <name type="synonym">Neptunus trituberculatus</name>
    <dbReference type="NCBI Taxonomy" id="210409"/>
    <lineage>
        <taxon>Eukaryota</taxon>
        <taxon>Metazoa</taxon>
        <taxon>Ecdysozoa</taxon>
        <taxon>Arthropoda</taxon>
        <taxon>Crustacea</taxon>
        <taxon>Multicrustacea</taxon>
        <taxon>Malacostraca</taxon>
        <taxon>Eumalacostraca</taxon>
        <taxon>Eucarida</taxon>
        <taxon>Decapoda</taxon>
        <taxon>Pleocyemata</taxon>
        <taxon>Brachyura</taxon>
        <taxon>Eubrachyura</taxon>
        <taxon>Portunoidea</taxon>
        <taxon>Portunidae</taxon>
        <taxon>Portuninae</taxon>
        <taxon>Portunus</taxon>
    </lineage>
</organism>
<dbReference type="Proteomes" id="UP000324222">
    <property type="component" value="Unassembled WGS sequence"/>
</dbReference>
<keyword evidence="2" id="KW-0812">Transmembrane</keyword>
<feature type="transmembrane region" description="Helical" evidence="2">
    <location>
        <begin position="284"/>
        <end position="306"/>
    </location>
</feature>
<name>A0A5B7FTL5_PORTR</name>
<dbReference type="AlphaFoldDB" id="A0A5B7FTL5"/>
<dbReference type="EMBL" id="VSRR010009998">
    <property type="protein sequence ID" value="MPC51170.1"/>
    <property type="molecule type" value="Genomic_DNA"/>
</dbReference>
<evidence type="ECO:0000256" key="1">
    <source>
        <dbReference type="SAM" id="MobiDB-lite"/>
    </source>
</evidence>
<accession>A0A5B7FTL5</accession>